<reference evidence="1 2" key="1">
    <citation type="submission" date="2021-06" db="EMBL/GenBank/DDBJ databases">
        <title>Caerostris extrusa draft genome.</title>
        <authorList>
            <person name="Kono N."/>
            <person name="Arakawa K."/>
        </authorList>
    </citation>
    <scope>NUCLEOTIDE SEQUENCE [LARGE SCALE GENOMIC DNA]</scope>
</reference>
<gene>
    <name evidence="1" type="ORF">CEXT_549361</name>
</gene>
<name>A0AAV4ML64_CAEEX</name>
<accession>A0AAV4ML64</accession>
<evidence type="ECO:0000313" key="2">
    <source>
        <dbReference type="Proteomes" id="UP001054945"/>
    </source>
</evidence>
<dbReference type="AlphaFoldDB" id="A0AAV4ML64"/>
<sequence length="77" mass="8424">MPPLLCITSGTKRQVSNQQQKCKAEEVGLVLSFSKFKVLADVLFVTREACRPTGAVRCVNCSSPTADYRSISLFKIG</sequence>
<dbReference type="EMBL" id="BPLR01019931">
    <property type="protein sequence ID" value="GIX73252.1"/>
    <property type="molecule type" value="Genomic_DNA"/>
</dbReference>
<proteinExistence type="predicted"/>
<dbReference type="Proteomes" id="UP001054945">
    <property type="component" value="Unassembled WGS sequence"/>
</dbReference>
<protein>
    <submittedName>
        <fullName evidence="1">Uncharacterized protein</fullName>
    </submittedName>
</protein>
<organism evidence="1 2">
    <name type="scientific">Caerostris extrusa</name>
    <name type="common">Bark spider</name>
    <name type="synonym">Caerostris bankana</name>
    <dbReference type="NCBI Taxonomy" id="172846"/>
    <lineage>
        <taxon>Eukaryota</taxon>
        <taxon>Metazoa</taxon>
        <taxon>Ecdysozoa</taxon>
        <taxon>Arthropoda</taxon>
        <taxon>Chelicerata</taxon>
        <taxon>Arachnida</taxon>
        <taxon>Araneae</taxon>
        <taxon>Araneomorphae</taxon>
        <taxon>Entelegynae</taxon>
        <taxon>Araneoidea</taxon>
        <taxon>Araneidae</taxon>
        <taxon>Caerostris</taxon>
    </lineage>
</organism>
<comment type="caution">
    <text evidence="1">The sequence shown here is derived from an EMBL/GenBank/DDBJ whole genome shotgun (WGS) entry which is preliminary data.</text>
</comment>
<evidence type="ECO:0000313" key="1">
    <source>
        <dbReference type="EMBL" id="GIX73252.1"/>
    </source>
</evidence>
<keyword evidence="2" id="KW-1185">Reference proteome</keyword>